<accession>A0A087T3S7</accession>
<dbReference type="SUPFAM" id="SSF52374">
    <property type="entry name" value="Nucleotidylyl transferase"/>
    <property type="match status" value="1"/>
</dbReference>
<gene>
    <name evidence="2" type="ORF">X975_01100</name>
</gene>
<dbReference type="Proteomes" id="UP000054359">
    <property type="component" value="Unassembled WGS sequence"/>
</dbReference>
<organism evidence="2 3">
    <name type="scientific">Stegodyphus mimosarum</name>
    <name type="common">African social velvet spider</name>
    <dbReference type="NCBI Taxonomy" id="407821"/>
    <lineage>
        <taxon>Eukaryota</taxon>
        <taxon>Metazoa</taxon>
        <taxon>Ecdysozoa</taxon>
        <taxon>Arthropoda</taxon>
        <taxon>Chelicerata</taxon>
        <taxon>Arachnida</taxon>
        <taxon>Araneae</taxon>
        <taxon>Araneomorphae</taxon>
        <taxon>Entelegynae</taxon>
        <taxon>Eresoidea</taxon>
        <taxon>Eresidae</taxon>
        <taxon>Stegodyphus</taxon>
    </lineage>
</organism>
<keyword evidence="3" id="KW-1185">Reference proteome</keyword>
<feature type="non-terminal residue" evidence="2">
    <location>
        <position position="93"/>
    </location>
</feature>
<dbReference type="GO" id="GO:0043039">
    <property type="term" value="P:tRNA aminoacylation"/>
    <property type="evidence" value="ECO:0007669"/>
    <property type="project" value="TreeGrafter"/>
</dbReference>
<comment type="catalytic activity">
    <reaction evidence="1">
        <text>tRNA(Tyr) + L-tyrosine + ATP = L-tyrosyl-tRNA(Tyr) + AMP + diphosphate + H(+)</text>
        <dbReference type="Rhea" id="RHEA:10220"/>
        <dbReference type="Rhea" id="RHEA-COMP:9706"/>
        <dbReference type="Rhea" id="RHEA-COMP:9707"/>
        <dbReference type="ChEBI" id="CHEBI:15378"/>
        <dbReference type="ChEBI" id="CHEBI:30616"/>
        <dbReference type="ChEBI" id="CHEBI:33019"/>
        <dbReference type="ChEBI" id="CHEBI:58315"/>
        <dbReference type="ChEBI" id="CHEBI:78442"/>
        <dbReference type="ChEBI" id="CHEBI:78536"/>
        <dbReference type="ChEBI" id="CHEBI:456215"/>
        <dbReference type="EC" id="6.1.1.1"/>
    </reaction>
</comment>
<dbReference type="PANTHER" id="PTHR11766:SF0">
    <property type="entry name" value="TYROSINE--TRNA LIGASE, MITOCHONDRIAL"/>
    <property type="match status" value="1"/>
</dbReference>
<evidence type="ECO:0000313" key="3">
    <source>
        <dbReference type="Proteomes" id="UP000054359"/>
    </source>
</evidence>
<protein>
    <submittedName>
        <fullName evidence="2">Putative tyrosine--tRNA ligase, mitochondrial</fullName>
    </submittedName>
</protein>
<evidence type="ECO:0000256" key="1">
    <source>
        <dbReference type="ARBA" id="ARBA00048248"/>
    </source>
</evidence>
<dbReference type="AlphaFoldDB" id="A0A087T3S7"/>
<dbReference type="EMBL" id="KK113270">
    <property type="protein sequence ID" value="KFM59766.1"/>
    <property type="molecule type" value="Genomic_DNA"/>
</dbReference>
<dbReference type="OrthoDB" id="6414360at2759"/>
<dbReference type="GO" id="GO:0005739">
    <property type="term" value="C:mitochondrion"/>
    <property type="evidence" value="ECO:0007669"/>
    <property type="project" value="TreeGrafter"/>
</dbReference>
<dbReference type="InterPro" id="IPR014729">
    <property type="entry name" value="Rossmann-like_a/b/a_fold"/>
</dbReference>
<dbReference type="InterPro" id="IPR024088">
    <property type="entry name" value="Tyr-tRNA-ligase_bac-type"/>
</dbReference>
<proteinExistence type="predicted"/>
<reference evidence="2 3" key="1">
    <citation type="submission" date="2013-11" db="EMBL/GenBank/DDBJ databases">
        <title>Genome sequencing of Stegodyphus mimosarum.</title>
        <authorList>
            <person name="Bechsgaard J."/>
        </authorList>
    </citation>
    <scope>NUCLEOTIDE SEQUENCE [LARGE SCALE GENOMIC DNA]</scope>
</reference>
<evidence type="ECO:0000313" key="2">
    <source>
        <dbReference type="EMBL" id="KFM59766.1"/>
    </source>
</evidence>
<dbReference type="Gene3D" id="3.40.50.620">
    <property type="entry name" value="HUPs"/>
    <property type="match status" value="1"/>
</dbReference>
<dbReference type="PANTHER" id="PTHR11766">
    <property type="entry name" value="TYROSYL-TRNA SYNTHETASE"/>
    <property type="match status" value="1"/>
</dbReference>
<keyword evidence="2" id="KW-0436">Ligase</keyword>
<dbReference type="GO" id="GO:0005829">
    <property type="term" value="C:cytosol"/>
    <property type="evidence" value="ECO:0007669"/>
    <property type="project" value="TreeGrafter"/>
</dbReference>
<dbReference type="GO" id="GO:0004831">
    <property type="term" value="F:tyrosine-tRNA ligase activity"/>
    <property type="evidence" value="ECO:0007669"/>
    <property type="project" value="UniProtKB-EC"/>
</dbReference>
<dbReference type="STRING" id="407821.A0A087T3S7"/>
<name>A0A087T3S7_STEMI</name>
<sequence>MAASIVYNMYRLKVSPLFYKYHVFKQVRHSSSDFLYNLIRRGLVKEIFPSDRPINCVGNPCAYAGFDATSDSLHIGNLLVLIALLHWRKAGYE</sequence>